<gene>
    <name evidence="1" type="ORF">GPM918_LOCUS6437</name>
    <name evidence="2" type="ORF">SRO942_LOCUS6437</name>
</gene>
<dbReference type="Proteomes" id="UP000663829">
    <property type="component" value="Unassembled WGS sequence"/>
</dbReference>
<evidence type="ECO:0000313" key="3">
    <source>
        <dbReference type="Proteomes" id="UP000663829"/>
    </source>
</evidence>
<keyword evidence="3" id="KW-1185">Reference proteome</keyword>
<dbReference type="AlphaFoldDB" id="A0A813X0E8"/>
<organism evidence="1 3">
    <name type="scientific">Didymodactylos carnosus</name>
    <dbReference type="NCBI Taxonomy" id="1234261"/>
    <lineage>
        <taxon>Eukaryota</taxon>
        <taxon>Metazoa</taxon>
        <taxon>Spiralia</taxon>
        <taxon>Gnathifera</taxon>
        <taxon>Rotifera</taxon>
        <taxon>Eurotatoria</taxon>
        <taxon>Bdelloidea</taxon>
        <taxon>Philodinida</taxon>
        <taxon>Philodinidae</taxon>
        <taxon>Didymodactylos</taxon>
    </lineage>
</organism>
<dbReference type="Proteomes" id="UP000681722">
    <property type="component" value="Unassembled WGS sequence"/>
</dbReference>
<evidence type="ECO:0000313" key="2">
    <source>
        <dbReference type="EMBL" id="CAF3645746.1"/>
    </source>
</evidence>
<accession>A0A813X0E8</accession>
<dbReference type="EMBL" id="CAJOBC010000991">
    <property type="protein sequence ID" value="CAF3645746.1"/>
    <property type="molecule type" value="Genomic_DNA"/>
</dbReference>
<dbReference type="OrthoDB" id="10043757at2759"/>
<reference evidence="1" key="1">
    <citation type="submission" date="2021-02" db="EMBL/GenBank/DDBJ databases">
        <authorList>
            <person name="Nowell W R."/>
        </authorList>
    </citation>
    <scope>NUCLEOTIDE SEQUENCE</scope>
</reference>
<evidence type="ECO:0000313" key="1">
    <source>
        <dbReference type="EMBL" id="CAF0858077.1"/>
    </source>
</evidence>
<dbReference type="EMBL" id="CAJNOQ010000991">
    <property type="protein sequence ID" value="CAF0858077.1"/>
    <property type="molecule type" value="Genomic_DNA"/>
</dbReference>
<sequence length="253" mass="29301">MPLYTFSMKFLTLKMQQSHVQRVSFCKTVSLFNHILQPSQACALFYQTLTFSLKNFNLIKWISTHIDIPTALQLFMIDINGHVTCNEILYSQLTSKVSTCQTSKEGDIRSDLNCILKWISKVILRLSTDYSLPSKNERSMESEAFYNFLKQFYIIADDRSTLSDNDEIIMNDQDDEDISKRAIQRALMKCADYLTKPSDEMDNIELNSNIRNFESNDIAIYNQQIIQILCSDTLELEVEIEAAKVSIKLSKYF</sequence>
<name>A0A813X0E8_9BILA</name>
<proteinExistence type="predicted"/>
<protein>
    <submittedName>
        <fullName evidence="1">Uncharacterized protein</fullName>
    </submittedName>
</protein>
<comment type="caution">
    <text evidence="1">The sequence shown here is derived from an EMBL/GenBank/DDBJ whole genome shotgun (WGS) entry which is preliminary data.</text>
</comment>
<dbReference type="Gene3D" id="1.10.510.10">
    <property type="entry name" value="Transferase(Phosphotransferase) domain 1"/>
    <property type="match status" value="1"/>
</dbReference>